<dbReference type="Proteomes" id="UP000235392">
    <property type="component" value="Unassembled WGS sequence"/>
</dbReference>
<dbReference type="AlphaFoldDB" id="A0A2N5VEN6"/>
<evidence type="ECO:0000313" key="2">
    <source>
        <dbReference type="EMBL" id="PLW48463.1"/>
    </source>
</evidence>
<feature type="compositionally biased region" description="Basic residues" evidence="1">
    <location>
        <begin position="40"/>
        <end position="50"/>
    </location>
</feature>
<reference evidence="2 3" key="1">
    <citation type="submission" date="2017-11" db="EMBL/GenBank/DDBJ databases">
        <title>De novo assembly and phasing of dikaryotic genomes from two isolates of Puccinia coronata f. sp. avenae, the causal agent of oat crown rust.</title>
        <authorList>
            <person name="Miller M.E."/>
            <person name="Zhang Y."/>
            <person name="Omidvar V."/>
            <person name="Sperschneider J."/>
            <person name="Schwessinger B."/>
            <person name="Raley C."/>
            <person name="Palmer J.M."/>
            <person name="Garnica D."/>
            <person name="Upadhyaya N."/>
            <person name="Rathjen J."/>
            <person name="Taylor J.M."/>
            <person name="Park R.F."/>
            <person name="Dodds P.N."/>
            <person name="Hirsch C.D."/>
            <person name="Kianian S.F."/>
            <person name="Figueroa M."/>
        </authorList>
    </citation>
    <scope>NUCLEOTIDE SEQUENCE [LARGE SCALE GENOMIC DNA]</scope>
    <source>
        <strain evidence="2">12SD80</strain>
    </source>
</reference>
<gene>
    <name evidence="2" type="ORF">PCASD_04270</name>
</gene>
<feature type="compositionally biased region" description="Low complexity" evidence="1">
    <location>
        <begin position="174"/>
        <end position="188"/>
    </location>
</feature>
<sequence length="318" mass="35353">MGHFYSQRRSWDKSVAVQYHFGVKKCGGWKPEDIHRRCREKMRDHPRRKTQTAAQSPLVGSHSLVPRLAPSNANTHIQPNLQSIAPLPPTDQIFNPDRQILESSGQHLQPVIPRFKSLGPDAPRQAYRHARRPRRDASLSSSLLIKAYLKNPVNPVPRPAPPQKTCTPAIMEQARASTSAGGPAASSSHTRPSRTPAERCSPPRLNGPFLRIRSDEDHDSRRVDRLLYGPVDPALVDPTIDRPIYYTFPALEEAFLAPTDCYESDLFDPVILHPSFTPLPSNASIPPPYVPSLSSTLSQSSALYSWDAKKGIGPLNVH</sequence>
<comment type="caution">
    <text evidence="2">The sequence shown here is derived from an EMBL/GenBank/DDBJ whole genome shotgun (WGS) entry which is preliminary data.</text>
</comment>
<feature type="region of interest" description="Disordered" evidence="1">
    <location>
        <begin position="113"/>
        <end position="138"/>
    </location>
</feature>
<name>A0A2N5VEN6_9BASI</name>
<evidence type="ECO:0000313" key="3">
    <source>
        <dbReference type="Proteomes" id="UP000235392"/>
    </source>
</evidence>
<proteinExistence type="predicted"/>
<protein>
    <submittedName>
        <fullName evidence="2">Uncharacterized protein</fullName>
    </submittedName>
</protein>
<accession>A0A2N5VEN6</accession>
<evidence type="ECO:0000256" key="1">
    <source>
        <dbReference type="SAM" id="MobiDB-lite"/>
    </source>
</evidence>
<organism evidence="2 3">
    <name type="scientific">Puccinia coronata f. sp. avenae</name>
    <dbReference type="NCBI Taxonomy" id="200324"/>
    <lineage>
        <taxon>Eukaryota</taxon>
        <taxon>Fungi</taxon>
        <taxon>Dikarya</taxon>
        <taxon>Basidiomycota</taxon>
        <taxon>Pucciniomycotina</taxon>
        <taxon>Pucciniomycetes</taxon>
        <taxon>Pucciniales</taxon>
        <taxon>Pucciniaceae</taxon>
        <taxon>Puccinia</taxon>
    </lineage>
</organism>
<feature type="region of interest" description="Disordered" evidence="1">
    <location>
        <begin position="40"/>
        <end position="75"/>
    </location>
</feature>
<feature type="region of interest" description="Disordered" evidence="1">
    <location>
        <begin position="174"/>
        <end position="216"/>
    </location>
</feature>
<dbReference type="EMBL" id="PGCI01000023">
    <property type="protein sequence ID" value="PLW48463.1"/>
    <property type="molecule type" value="Genomic_DNA"/>
</dbReference>